<protein>
    <submittedName>
        <fullName evidence="1">Uncharacterized protein</fullName>
    </submittedName>
</protein>
<dbReference type="EMBL" id="BLXT01008064">
    <property type="protein sequence ID" value="GFO45724.1"/>
    <property type="molecule type" value="Genomic_DNA"/>
</dbReference>
<sequence length="120" mass="13557">MLKKREEKLFERLVIGQGSQLVSYANANQRLKGLKFADCLVYRKVTFSVTDDEKILCSTFHIANRDGLAKRNRPLDGEMAILLGEEAGAGKGAGERIIGRDGEEWNKNMGRMKRESQRLN</sequence>
<evidence type="ECO:0000313" key="2">
    <source>
        <dbReference type="Proteomes" id="UP000735302"/>
    </source>
</evidence>
<name>A0AAV4DNI5_9GAST</name>
<accession>A0AAV4DNI5</accession>
<keyword evidence="2" id="KW-1185">Reference proteome</keyword>
<evidence type="ECO:0000313" key="1">
    <source>
        <dbReference type="EMBL" id="GFO45724.1"/>
    </source>
</evidence>
<gene>
    <name evidence="1" type="ORF">PoB_007222900</name>
</gene>
<proteinExistence type="predicted"/>
<comment type="caution">
    <text evidence="1">The sequence shown here is derived from an EMBL/GenBank/DDBJ whole genome shotgun (WGS) entry which is preliminary data.</text>
</comment>
<dbReference type="Proteomes" id="UP000735302">
    <property type="component" value="Unassembled WGS sequence"/>
</dbReference>
<organism evidence="1 2">
    <name type="scientific">Plakobranchus ocellatus</name>
    <dbReference type="NCBI Taxonomy" id="259542"/>
    <lineage>
        <taxon>Eukaryota</taxon>
        <taxon>Metazoa</taxon>
        <taxon>Spiralia</taxon>
        <taxon>Lophotrochozoa</taxon>
        <taxon>Mollusca</taxon>
        <taxon>Gastropoda</taxon>
        <taxon>Heterobranchia</taxon>
        <taxon>Euthyneura</taxon>
        <taxon>Panpulmonata</taxon>
        <taxon>Sacoglossa</taxon>
        <taxon>Placobranchoidea</taxon>
        <taxon>Plakobranchidae</taxon>
        <taxon>Plakobranchus</taxon>
    </lineage>
</organism>
<dbReference type="AlphaFoldDB" id="A0AAV4DNI5"/>
<reference evidence="1 2" key="1">
    <citation type="journal article" date="2021" name="Elife">
        <title>Chloroplast acquisition without the gene transfer in kleptoplastic sea slugs, Plakobranchus ocellatus.</title>
        <authorList>
            <person name="Maeda T."/>
            <person name="Takahashi S."/>
            <person name="Yoshida T."/>
            <person name="Shimamura S."/>
            <person name="Takaki Y."/>
            <person name="Nagai Y."/>
            <person name="Toyoda A."/>
            <person name="Suzuki Y."/>
            <person name="Arimoto A."/>
            <person name="Ishii H."/>
            <person name="Satoh N."/>
            <person name="Nishiyama T."/>
            <person name="Hasebe M."/>
            <person name="Maruyama T."/>
            <person name="Minagawa J."/>
            <person name="Obokata J."/>
            <person name="Shigenobu S."/>
        </authorList>
    </citation>
    <scope>NUCLEOTIDE SEQUENCE [LARGE SCALE GENOMIC DNA]</scope>
</reference>